<dbReference type="GO" id="GO:0005576">
    <property type="term" value="C:extracellular region"/>
    <property type="evidence" value="ECO:0007669"/>
    <property type="project" value="UniProtKB-SubCell"/>
</dbReference>
<reference evidence="9" key="1">
    <citation type="submission" date="2016-06" db="EMBL/GenBank/DDBJ databases">
        <authorList>
            <person name="Rodrigo-Torres L."/>
            <person name="Arahal D.R."/>
        </authorList>
    </citation>
    <scope>NUCLEOTIDE SEQUENCE [LARGE SCALE GENOMIC DNA]</scope>
    <source>
        <strain evidence="9">CECT 7224</strain>
    </source>
</reference>
<comment type="function">
    <text evidence="5">Flagellin is the subunit protein which polymerizes to form the filaments of bacterial flagella.</text>
</comment>
<dbReference type="PRINTS" id="PR00207">
    <property type="entry name" value="FLAGELLIN"/>
</dbReference>
<dbReference type="PANTHER" id="PTHR42792:SF2">
    <property type="entry name" value="FLAGELLIN"/>
    <property type="match status" value="1"/>
</dbReference>
<keyword evidence="4 5" id="KW-0975">Bacterial flagellum</keyword>
<evidence type="ECO:0000259" key="7">
    <source>
        <dbReference type="Pfam" id="PF00700"/>
    </source>
</evidence>
<evidence type="ECO:0000259" key="6">
    <source>
        <dbReference type="Pfam" id="PF00669"/>
    </source>
</evidence>
<dbReference type="InterPro" id="IPR001029">
    <property type="entry name" value="Flagellin_N"/>
</dbReference>
<evidence type="ECO:0000256" key="3">
    <source>
        <dbReference type="ARBA" id="ARBA00023054"/>
    </source>
</evidence>
<comment type="similarity">
    <text evidence="1 5">Belongs to the bacterial flagellin family.</text>
</comment>
<keyword evidence="2 5" id="KW-0964">Secreted</keyword>
<evidence type="ECO:0000256" key="1">
    <source>
        <dbReference type="ARBA" id="ARBA00005709"/>
    </source>
</evidence>
<dbReference type="GO" id="GO:0005198">
    <property type="term" value="F:structural molecule activity"/>
    <property type="evidence" value="ECO:0007669"/>
    <property type="project" value="UniProtKB-UniRule"/>
</dbReference>
<dbReference type="InterPro" id="IPR001492">
    <property type="entry name" value="Flagellin"/>
</dbReference>
<dbReference type="RefSeq" id="WP_065675261.1">
    <property type="nucleotide sequence ID" value="NZ_AP025463.1"/>
</dbReference>
<protein>
    <recommendedName>
        <fullName evidence="5">Flagellin</fullName>
    </recommendedName>
</protein>
<dbReference type="GO" id="GO:0009288">
    <property type="term" value="C:bacterial-type flagellum"/>
    <property type="evidence" value="ECO:0007669"/>
    <property type="project" value="UniProtKB-SubCell"/>
</dbReference>
<dbReference type="Gene3D" id="1.20.1330.10">
    <property type="entry name" value="f41 fragment of flagellin, N-terminal domain"/>
    <property type="match status" value="1"/>
</dbReference>
<feature type="domain" description="Flagellin N-terminal" evidence="6">
    <location>
        <begin position="5"/>
        <end position="141"/>
    </location>
</feature>
<dbReference type="Proteomes" id="UP000092819">
    <property type="component" value="Unassembled WGS sequence"/>
</dbReference>
<sequence length="377" mass="40507">MAITVNTNVSALVAQRNLSNANNMLNQSLERLASGSRINSAKDDAAGLQISNRLEAQMSGIDVAVRNANDGISIMQTAEGAMNETTNIMQRMRDLSLQASNGSNSQSERTAIQEEVTALNDELNRIAETTSFGGKKLLNGSFGSSSFQIGGSSGEAVQIGLKNMRTDDINMGGFSYVANGMASDSWEVKSNQNDMTMSFTDRFGQPQEITINAKAGDDIEELATYINGQTDLVSASVNDEGQLQIYMSGEDTAGTISFSGSLATELSMSAGYYESVDDINVTDVGSAQRAVSILDTAMKYVDSHRSELGAMQNRFDHAINNLENVHENLATSNSRIKDTDYAKETTQMLKQQILQQVSTTILAQAKQAPNLALTLLG</sequence>
<evidence type="ECO:0000256" key="2">
    <source>
        <dbReference type="ARBA" id="ARBA00022525"/>
    </source>
</evidence>
<name>A0A1C3J8K1_9VIBR</name>
<dbReference type="InterPro" id="IPR046358">
    <property type="entry name" value="Flagellin_C"/>
</dbReference>
<accession>A0A1C3J8K1</accession>
<dbReference type="Gene3D" id="3.30.70.2120">
    <property type="match status" value="1"/>
</dbReference>
<evidence type="ECO:0000256" key="4">
    <source>
        <dbReference type="ARBA" id="ARBA00023143"/>
    </source>
</evidence>
<keyword evidence="9" id="KW-1185">Reference proteome</keyword>
<proteinExistence type="inferred from homology"/>
<gene>
    <name evidence="8" type="primary">flaD_1</name>
    <name evidence="8" type="ORF">VCE7224_00208</name>
</gene>
<evidence type="ECO:0000256" key="5">
    <source>
        <dbReference type="RuleBase" id="RU362073"/>
    </source>
</evidence>
<dbReference type="InterPro" id="IPR042187">
    <property type="entry name" value="Flagellin_C_sub2"/>
</dbReference>
<dbReference type="NCBIfam" id="NF006466">
    <property type="entry name" value="PRK08869.1-1"/>
    <property type="match status" value="1"/>
</dbReference>
<dbReference type="NCBIfam" id="NF006468">
    <property type="entry name" value="PRK08869.1-3"/>
    <property type="match status" value="1"/>
</dbReference>
<keyword evidence="8" id="KW-0282">Flagellum</keyword>
<evidence type="ECO:0000313" key="9">
    <source>
        <dbReference type="Proteomes" id="UP000092819"/>
    </source>
</evidence>
<comment type="subcellular location">
    <subcellularLocation>
        <location evidence="5">Secreted</location>
    </subcellularLocation>
    <subcellularLocation>
        <location evidence="5">Bacterial flagellum</location>
    </subcellularLocation>
</comment>
<evidence type="ECO:0000313" key="8">
    <source>
        <dbReference type="EMBL" id="SBT11492.1"/>
    </source>
</evidence>
<organism evidence="8 9">
    <name type="scientific">Vibrio celticus</name>
    <dbReference type="NCBI Taxonomy" id="446372"/>
    <lineage>
        <taxon>Bacteria</taxon>
        <taxon>Pseudomonadati</taxon>
        <taxon>Pseudomonadota</taxon>
        <taxon>Gammaproteobacteria</taxon>
        <taxon>Vibrionales</taxon>
        <taxon>Vibrionaceae</taxon>
        <taxon>Vibrio</taxon>
    </lineage>
</organism>
<feature type="domain" description="Flagellin C-terminal" evidence="7">
    <location>
        <begin position="292"/>
        <end position="376"/>
    </location>
</feature>
<dbReference type="Pfam" id="PF00669">
    <property type="entry name" value="Flagellin_N"/>
    <property type="match status" value="1"/>
</dbReference>
<keyword evidence="8" id="KW-0969">Cilium</keyword>
<dbReference type="Pfam" id="PF00700">
    <property type="entry name" value="Flagellin_C"/>
    <property type="match status" value="1"/>
</dbReference>
<dbReference type="InterPro" id="IPR010810">
    <property type="entry name" value="Flagellin_hook_IN_motif"/>
</dbReference>
<dbReference type="NCBIfam" id="NF006469">
    <property type="entry name" value="PRK08869.1-4"/>
    <property type="match status" value="1"/>
</dbReference>
<dbReference type="EMBL" id="FLQZ01000003">
    <property type="protein sequence ID" value="SBT11492.1"/>
    <property type="molecule type" value="Genomic_DNA"/>
</dbReference>
<dbReference type="Gene3D" id="6.10.10.10">
    <property type="entry name" value="Flagellar export chaperone, C-terminal domain"/>
    <property type="match status" value="1"/>
</dbReference>
<dbReference type="Pfam" id="PF07196">
    <property type="entry name" value="Flagellin_IN"/>
    <property type="match status" value="1"/>
</dbReference>
<keyword evidence="8" id="KW-0966">Cell projection</keyword>
<keyword evidence="3" id="KW-0175">Coiled coil</keyword>
<dbReference type="SUPFAM" id="SSF64518">
    <property type="entry name" value="Phase 1 flagellin"/>
    <property type="match status" value="1"/>
</dbReference>
<dbReference type="AlphaFoldDB" id="A0A1C3J8K1"/>
<dbReference type="PANTHER" id="PTHR42792">
    <property type="entry name" value="FLAGELLIN"/>
    <property type="match status" value="1"/>
</dbReference>